<dbReference type="Gene3D" id="3.40.50.2020">
    <property type="match status" value="1"/>
</dbReference>
<keyword evidence="4" id="KW-1185">Reference proteome</keyword>
<dbReference type="PANTHER" id="PTHR47505">
    <property type="entry name" value="DNA UTILIZATION PROTEIN YHGH"/>
    <property type="match status" value="1"/>
</dbReference>
<evidence type="ECO:0000313" key="4">
    <source>
        <dbReference type="Proteomes" id="UP000266568"/>
    </source>
</evidence>
<dbReference type="Proteomes" id="UP000266568">
    <property type="component" value="Unassembled WGS sequence"/>
</dbReference>
<dbReference type="InterPro" id="IPR044005">
    <property type="entry name" value="DZR_2"/>
</dbReference>
<accession>A0A397NHV8</accession>
<dbReference type="EMBL" id="QXDC01000004">
    <property type="protein sequence ID" value="RIA37122.1"/>
    <property type="molecule type" value="Genomic_DNA"/>
</dbReference>
<gene>
    <name evidence="3" type="ORF">DFR49_2998</name>
</gene>
<evidence type="ECO:0000259" key="2">
    <source>
        <dbReference type="Pfam" id="PF18912"/>
    </source>
</evidence>
<organism evidence="3 4">
    <name type="scientific">Hephaestia caeni</name>
    <dbReference type="NCBI Taxonomy" id="645617"/>
    <lineage>
        <taxon>Bacteria</taxon>
        <taxon>Pseudomonadati</taxon>
        <taxon>Pseudomonadota</taxon>
        <taxon>Alphaproteobacteria</taxon>
        <taxon>Sphingomonadales</taxon>
        <taxon>Sphingomonadaceae</taxon>
        <taxon>Hephaestia</taxon>
    </lineage>
</organism>
<name>A0A397NHV8_9SPHN</name>
<dbReference type="InterPro" id="IPR029057">
    <property type="entry name" value="PRTase-like"/>
</dbReference>
<comment type="caution">
    <text evidence="3">The sequence shown here is derived from an EMBL/GenBank/DDBJ whole genome shotgun (WGS) entry which is preliminary data.</text>
</comment>
<dbReference type="Pfam" id="PF18912">
    <property type="entry name" value="DZR_2"/>
    <property type="match status" value="1"/>
</dbReference>
<sequence length="280" mass="29306">MRGGAIPPQAAAMAIEDVGAVHGGTCAATPLWRQGGMGGIARMFGRGVRWALPSRCPGCGAVAEADHRFCGACWGKLRFLGPPWCAGCGEPFAFDRGENARCGACLDSPPRHDGARAAVAYGEIARRVVLRLKYGGRAALAETVARPMARLLPADADLLVPVPLHRWRLWSRGFNQAALIAAALAKASGVASDPTLLVRRRRTPPLRGMGPRARAKTVAGAFEVAGRATAALGGKRIVLIDDVHTSGATADACTRALRKAGAARVTVLCWARVLAGEPHD</sequence>
<proteinExistence type="inferred from homology"/>
<dbReference type="InterPro" id="IPR051910">
    <property type="entry name" value="ComF/GntX_DNA_util-trans"/>
</dbReference>
<evidence type="ECO:0000256" key="1">
    <source>
        <dbReference type="ARBA" id="ARBA00008007"/>
    </source>
</evidence>
<dbReference type="AlphaFoldDB" id="A0A397NHV8"/>
<reference evidence="3 4" key="1">
    <citation type="submission" date="2018-08" db="EMBL/GenBank/DDBJ databases">
        <title>Genomic Encyclopedia of Type Strains, Phase IV (KMG-IV): sequencing the most valuable type-strain genomes for metagenomic binning, comparative biology and taxonomic classification.</title>
        <authorList>
            <person name="Goeker M."/>
        </authorList>
    </citation>
    <scope>NUCLEOTIDE SEQUENCE [LARGE SCALE GENOMIC DNA]</scope>
    <source>
        <strain evidence="3 4">DSM 25527</strain>
    </source>
</reference>
<dbReference type="InterPro" id="IPR000836">
    <property type="entry name" value="PRTase_dom"/>
</dbReference>
<protein>
    <submittedName>
        <fullName evidence="3">ComF family protein</fullName>
    </submittedName>
</protein>
<evidence type="ECO:0000313" key="3">
    <source>
        <dbReference type="EMBL" id="RIA37122.1"/>
    </source>
</evidence>
<comment type="similarity">
    <text evidence="1">Belongs to the ComF/GntX family.</text>
</comment>
<feature type="domain" description="Double zinc ribbon" evidence="2">
    <location>
        <begin position="48"/>
        <end position="106"/>
    </location>
</feature>
<dbReference type="SUPFAM" id="SSF53271">
    <property type="entry name" value="PRTase-like"/>
    <property type="match status" value="1"/>
</dbReference>
<dbReference type="CDD" id="cd06223">
    <property type="entry name" value="PRTases_typeI"/>
    <property type="match status" value="1"/>
</dbReference>
<dbReference type="PANTHER" id="PTHR47505:SF1">
    <property type="entry name" value="DNA UTILIZATION PROTEIN YHGH"/>
    <property type="match status" value="1"/>
</dbReference>